<organism evidence="2 3">
    <name type="scientific">Ferroglobus placidus (strain DSM 10642 / AEDII12DO)</name>
    <dbReference type="NCBI Taxonomy" id="589924"/>
    <lineage>
        <taxon>Archaea</taxon>
        <taxon>Methanobacteriati</taxon>
        <taxon>Methanobacteriota</taxon>
        <taxon>Archaeoglobi</taxon>
        <taxon>Archaeoglobales</taxon>
        <taxon>Archaeoglobaceae</taxon>
        <taxon>Ferroglobus</taxon>
    </lineage>
</organism>
<reference evidence="3" key="1">
    <citation type="submission" date="2010-02" db="EMBL/GenBank/DDBJ databases">
        <title>Complete sequence of Ferroglobus placidus DSM 10642.</title>
        <authorList>
            <consortium name="US DOE Joint Genome Institute"/>
            <person name="Lucas S."/>
            <person name="Copeland A."/>
            <person name="Lapidus A."/>
            <person name="Cheng J.-F."/>
            <person name="Bruce D."/>
            <person name="Goodwin L."/>
            <person name="Pitluck S."/>
            <person name="Saunders E."/>
            <person name="Brettin T."/>
            <person name="Detter J.C."/>
            <person name="Han C."/>
            <person name="Tapia R."/>
            <person name="Larimer F."/>
            <person name="Land M."/>
            <person name="Hauser L."/>
            <person name="Kyrpides N."/>
            <person name="Ivanova N."/>
            <person name="Holmes D."/>
            <person name="Lovley D."/>
            <person name="Kyrpides N."/>
            <person name="Anderson I.J."/>
            <person name="Woyke T."/>
        </authorList>
    </citation>
    <scope>NUCLEOTIDE SEQUENCE [LARGE SCALE GENOMIC DNA]</scope>
    <source>
        <strain evidence="3">DSM 10642 / AEDII12DO</strain>
    </source>
</reference>
<protein>
    <recommendedName>
        <fullName evidence="4">DUF5673 domain-containing protein</fullName>
    </recommendedName>
</protein>
<reference evidence="2 3" key="2">
    <citation type="journal article" date="2011" name="Stand. Genomic Sci.">
        <title>Complete genome sequence of Ferroglobus placidus AEDII12DO.</title>
        <authorList>
            <person name="Anderson I."/>
            <person name="Risso C."/>
            <person name="Holmes D."/>
            <person name="Lucas S."/>
            <person name="Copeland A."/>
            <person name="Lapidus A."/>
            <person name="Cheng J.F."/>
            <person name="Bruce D."/>
            <person name="Goodwin L."/>
            <person name="Pitluck S."/>
            <person name="Saunders E."/>
            <person name="Brettin T."/>
            <person name="Detter J.C."/>
            <person name="Han C."/>
            <person name="Tapia R."/>
            <person name="Larimer F."/>
            <person name="Land M."/>
            <person name="Hauser L."/>
            <person name="Woyke T."/>
            <person name="Lovley D."/>
            <person name="Kyrpides N."/>
            <person name="Ivanova N."/>
        </authorList>
    </citation>
    <scope>NUCLEOTIDE SEQUENCE [LARGE SCALE GENOMIC DNA]</scope>
    <source>
        <strain evidence="3">DSM 10642 / AEDII12DO</strain>
    </source>
</reference>
<dbReference type="AlphaFoldDB" id="D3S0P1"/>
<dbReference type="HOGENOM" id="CLU_1965459_0_0_2"/>
<dbReference type="eggNOG" id="arCOG10231">
    <property type="taxonomic scope" value="Archaea"/>
</dbReference>
<keyword evidence="1" id="KW-1133">Transmembrane helix</keyword>
<accession>D3S0P1</accession>
<dbReference type="STRING" id="589924.Ferp_2151"/>
<evidence type="ECO:0000313" key="3">
    <source>
        <dbReference type="Proteomes" id="UP000002613"/>
    </source>
</evidence>
<dbReference type="GeneID" id="8779688"/>
<name>D3S0P1_FERPA</name>
<dbReference type="KEGG" id="fpl:Ferp_2151"/>
<feature type="transmembrane region" description="Helical" evidence="1">
    <location>
        <begin position="17"/>
        <end position="36"/>
    </location>
</feature>
<keyword evidence="3" id="KW-1185">Reference proteome</keyword>
<evidence type="ECO:0000313" key="2">
    <source>
        <dbReference type="EMBL" id="ADC66282.1"/>
    </source>
</evidence>
<dbReference type="PaxDb" id="589924-Ferp_2151"/>
<evidence type="ECO:0000256" key="1">
    <source>
        <dbReference type="SAM" id="Phobius"/>
    </source>
</evidence>
<keyword evidence="1" id="KW-0472">Membrane</keyword>
<dbReference type="Proteomes" id="UP000002613">
    <property type="component" value="Chromosome"/>
</dbReference>
<evidence type="ECO:0008006" key="4">
    <source>
        <dbReference type="Google" id="ProtNLM"/>
    </source>
</evidence>
<keyword evidence="1" id="KW-0812">Transmembrane</keyword>
<dbReference type="EMBL" id="CP001899">
    <property type="protein sequence ID" value="ADC66282.1"/>
    <property type="molecule type" value="Genomic_DNA"/>
</dbReference>
<dbReference type="RefSeq" id="WP_012966620.1">
    <property type="nucleotide sequence ID" value="NC_013849.1"/>
</dbReference>
<gene>
    <name evidence="2" type="ordered locus">Ferp_2151</name>
</gene>
<proteinExistence type="predicted"/>
<sequence length="127" mass="15177">MIYSYVPAKNKLARKRYIKSFAAMYVLAAFLSLWKLSEDTKYAFPAFALFFAITMLLLTTLRKPRFFAVMDEWLIYKGRINLKEAEIYPDFENLAVKIKWKKEKVLYFNSESDMKNFLHEVEKVKYS</sequence>
<feature type="transmembrane region" description="Helical" evidence="1">
    <location>
        <begin position="42"/>
        <end position="61"/>
    </location>
</feature>